<feature type="domain" description="Acyl-CoA oxidase/dehydrogenase middle" evidence="6">
    <location>
        <begin position="198"/>
        <end position="300"/>
    </location>
</feature>
<keyword evidence="8" id="KW-0560">Oxidoreductase</keyword>
<feature type="domain" description="Adaptive response protein AidB N-terminal" evidence="7">
    <location>
        <begin position="28"/>
        <end position="183"/>
    </location>
</feature>
<reference evidence="9" key="2">
    <citation type="journal article" date="2020" name="Int. J. Syst. Evol. Microbiol.">
        <title>Genomic insights into a novel species Rhodoferax aquaticus sp. nov., isolated from freshwater.</title>
        <authorList>
            <person name="Li T."/>
            <person name="Zhuo Y."/>
            <person name="Jin C.Z."/>
            <person name="Wu X."/>
            <person name="Ko S.R."/>
            <person name="Jin F.J."/>
            <person name="Ahn C.Y."/>
            <person name="Oh H.M."/>
            <person name="Lee H.G."/>
            <person name="Jin L."/>
        </authorList>
    </citation>
    <scope>NUCLEOTIDE SEQUENCE [LARGE SCALE GENOMIC DNA]</scope>
    <source>
        <strain evidence="9">Gr-4</strain>
    </source>
</reference>
<dbReference type="Pfam" id="PF18158">
    <property type="entry name" value="AidB_N"/>
    <property type="match status" value="1"/>
</dbReference>
<dbReference type="InterPro" id="IPR041504">
    <property type="entry name" value="AidB_N"/>
</dbReference>
<accession>A0A515EPU8</accession>
<evidence type="ECO:0000259" key="7">
    <source>
        <dbReference type="Pfam" id="PF18158"/>
    </source>
</evidence>
<dbReference type="Gene3D" id="2.40.110.20">
    <property type="match status" value="1"/>
</dbReference>
<evidence type="ECO:0000313" key="9">
    <source>
        <dbReference type="Proteomes" id="UP000317365"/>
    </source>
</evidence>
<dbReference type="EMBL" id="CP036282">
    <property type="protein sequence ID" value="QDL54655.1"/>
    <property type="molecule type" value="Genomic_DNA"/>
</dbReference>
<feature type="domain" description="Acyl-CoA dehydrogenase/oxidase C-terminal" evidence="5">
    <location>
        <begin position="312"/>
        <end position="469"/>
    </location>
</feature>
<evidence type="ECO:0000259" key="5">
    <source>
        <dbReference type="Pfam" id="PF00441"/>
    </source>
</evidence>
<dbReference type="Gene3D" id="6.10.250.600">
    <property type="match status" value="1"/>
</dbReference>
<evidence type="ECO:0000256" key="3">
    <source>
        <dbReference type="ARBA" id="ARBA00022827"/>
    </source>
</evidence>
<evidence type="ECO:0000256" key="1">
    <source>
        <dbReference type="ARBA" id="ARBA00009347"/>
    </source>
</evidence>
<keyword evidence="9" id="KW-1185">Reference proteome</keyword>
<name>A0A515EPU8_9BURK</name>
<comment type="similarity">
    <text evidence="1">Belongs to the acyl-CoA dehydrogenase family.</text>
</comment>
<dbReference type="RefSeq" id="WP_142811775.1">
    <property type="nucleotide sequence ID" value="NZ_CP036282.1"/>
</dbReference>
<dbReference type="PANTHER" id="PTHR42707:SF3">
    <property type="entry name" value="ACYL-COA DEHYDROGENASE AIDB-RELATED"/>
    <property type="match status" value="1"/>
</dbReference>
<sequence>MHSQPLPTQPAPRLSAPTGPHSTHEVTNQAETLVDYNLFAHNQALQAALAFNAPSLDVQALHTLGAQWGSAAMQEHARLANVHTPQLRAHDRTGRRIDQVEFHPSYHALMAAATAAGLHASPWAPGQAFSHTRRAAAFMLFTEAEPSILCPISMTYAVMPALKANAAIYAAWSPGLLAPNYDPQLSLYSRKSGLTMGMGMTEKQGGSDVRANTTQATLQGSDAWGQRYSLVGHKWFFSAPMCDAFLVLAQTPAGLSCFFIPRVLPDFADPGSAGTLNAIRIQRLKDKLGNKANASSEVEFLGATAWLVGEEGRGVAQILEMGTMTRLDCALGTSGLMRQALSIALHHTAQRNAFGKRLIEQPLMRNVLADLAIESEAACALSMRLARSFDHADDAHERLMGRLLTPIAKYWICKRGSAFAQEAMECLGGNGYVEEGGEGTMARIYREMPLNSIWEGAGNIMALDLLRALRKGDVAHALARELAPARGAHPALDRLAAALPARVELMAHETEARRLAQDVALAVQAALLYQSAPAAVFQAFCDSRLGGNWGYTFGTLGDGVDFDTILARAMPTATRTHA</sequence>
<dbReference type="AlphaFoldDB" id="A0A515EPU8"/>
<dbReference type="InterPro" id="IPR052904">
    <property type="entry name" value="Acyl-CoA_dehydrogenase-like"/>
</dbReference>
<keyword evidence="3" id="KW-0274">FAD</keyword>
<dbReference type="SUPFAM" id="SSF56645">
    <property type="entry name" value="Acyl-CoA dehydrogenase NM domain-like"/>
    <property type="match status" value="1"/>
</dbReference>
<gene>
    <name evidence="8" type="ORF">EXZ61_11025</name>
</gene>
<dbReference type="Pfam" id="PF02770">
    <property type="entry name" value="Acyl-CoA_dh_M"/>
    <property type="match status" value="1"/>
</dbReference>
<dbReference type="Gene3D" id="1.20.140.10">
    <property type="entry name" value="Butyryl-CoA Dehydrogenase, subunit A, domain 3"/>
    <property type="match status" value="1"/>
</dbReference>
<dbReference type="InterPro" id="IPR009100">
    <property type="entry name" value="AcylCoA_DH/oxidase_NM_dom_sf"/>
</dbReference>
<dbReference type="Proteomes" id="UP000317365">
    <property type="component" value="Chromosome"/>
</dbReference>
<evidence type="ECO:0000313" key="8">
    <source>
        <dbReference type="EMBL" id="QDL54655.1"/>
    </source>
</evidence>
<protein>
    <submittedName>
        <fullName evidence="8">Isovaleryl-CoA dehydrogenase</fullName>
        <ecNumber evidence="8">1.3.8.4</ecNumber>
    </submittedName>
</protein>
<dbReference type="InterPro" id="IPR006091">
    <property type="entry name" value="Acyl-CoA_Oxase/DH_mid-dom"/>
</dbReference>
<keyword evidence="2" id="KW-0285">Flavoprotein</keyword>
<reference evidence="9" key="1">
    <citation type="submission" date="2019-02" db="EMBL/GenBank/DDBJ databases">
        <title>Complete genome sequence of Rhodoferax sp. Gr-4.</title>
        <authorList>
            <person name="Jin L."/>
        </authorList>
    </citation>
    <scope>NUCLEOTIDE SEQUENCE [LARGE SCALE GENOMIC DNA]</scope>
    <source>
        <strain evidence="9">Gr-4</strain>
    </source>
</reference>
<dbReference type="InterPro" id="IPR009075">
    <property type="entry name" value="AcylCo_DH/oxidase_C"/>
</dbReference>
<evidence type="ECO:0000256" key="4">
    <source>
        <dbReference type="SAM" id="MobiDB-lite"/>
    </source>
</evidence>
<evidence type="ECO:0000256" key="2">
    <source>
        <dbReference type="ARBA" id="ARBA00022630"/>
    </source>
</evidence>
<dbReference type="Pfam" id="PF00441">
    <property type="entry name" value="Acyl-CoA_dh_1"/>
    <property type="match status" value="1"/>
</dbReference>
<dbReference type="GO" id="GO:0008470">
    <property type="term" value="F:3-methylbutanoyl-CoA dehydrogenase activity"/>
    <property type="evidence" value="ECO:0007669"/>
    <property type="project" value="UniProtKB-EC"/>
</dbReference>
<proteinExistence type="inferred from homology"/>
<evidence type="ECO:0000259" key="6">
    <source>
        <dbReference type="Pfam" id="PF02770"/>
    </source>
</evidence>
<dbReference type="PANTHER" id="PTHR42707">
    <property type="entry name" value="ACYL-COA DEHYDROGENASE"/>
    <property type="match status" value="1"/>
</dbReference>
<dbReference type="NCBIfam" id="NF008594">
    <property type="entry name" value="PRK11561.1"/>
    <property type="match status" value="1"/>
</dbReference>
<feature type="region of interest" description="Disordered" evidence="4">
    <location>
        <begin position="1"/>
        <end position="26"/>
    </location>
</feature>
<organism evidence="8 9">
    <name type="scientific">Rhodoferax aquaticus</name>
    <dbReference type="NCBI Taxonomy" id="2527691"/>
    <lineage>
        <taxon>Bacteria</taxon>
        <taxon>Pseudomonadati</taxon>
        <taxon>Pseudomonadota</taxon>
        <taxon>Betaproteobacteria</taxon>
        <taxon>Burkholderiales</taxon>
        <taxon>Comamonadaceae</taxon>
        <taxon>Rhodoferax</taxon>
    </lineage>
</organism>
<dbReference type="KEGG" id="rhg:EXZ61_11025"/>
<dbReference type="SUPFAM" id="SSF47203">
    <property type="entry name" value="Acyl-CoA dehydrogenase C-terminal domain-like"/>
    <property type="match status" value="1"/>
</dbReference>
<dbReference type="InterPro" id="IPR036250">
    <property type="entry name" value="AcylCo_DH-like_C"/>
</dbReference>
<dbReference type="EC" id="1.3.8.4" evidence="8"/>